<keyword evidence="7" id="KW-0411">Iron-sulfur</keyword>
<name>A0A366XY94_9BACI</name>
<evidence type="ECO:0000256" key="6">
    <source>
        <dbReference type="ARBA" id="ARBA00023004"/>
    </source>
</evidence>
<dbReference type="GO" id="GO:0046872">
    <property type="term" value="F:metal ion binding"/>
    <property type="evidence" value="ECO:0007669"/>
    <property type="project" value="UniProtKB-KW"/>
</dbReference>
<dbReference type="InterPro" id="IPR006963">
    <property type="entry name" value="Mopterin_OxRdtase_4Fe-4S_dom"/>
</dbReference>
<dbReference type="Pfam" id="PF01568">
    <property type="entry name" value="Molydop_binding"/>
    <property type="match status" value="1"/>
</dbReference>
<feature type="domain" description="4Fe-4S Mo/W bis-MGD-type" evidence="8">
    <location>
        <begin position="2"/>
        <end position="59"/>
    </location>
</feature>
<keyword evidence="10" id="KW-1185">Reference proteome</keyword>
<dbReference type="SMART" id="SM00926">
    <property type="entry name" value="Molybdop_Fe4S4"/>
    <property type="match status" value="1"/>
</dbReference>
<dbReference type="InterPro" id="IPR006655">
    <property type="entry name" value="Mopterin_OxRdtase_prok_CS"/>
</dbReference>
<evidence type="ECO:0000313" key="9">
    <source>
        <dbReference type="EMBL" id="RBW69134.1"/>
    </source>
</evidence>
<dbReference type="Gene3D" id="3.40.50.740">
    <property type="match status" value="1"/>
</dbReference>
<dbReference type="PROSITE" id="PS51669">
    <property type="entry name" value="4FE4S_MOW_BIS_MGD"/>
    <property type="match status" value="1"/>
</dbReference>
<dbReference type="InterPro" id="IPR050612">
    <property type="entry name" value="Prok_Mopterin_Oxidored"/>
</dbReference>
<dbReference type="AlphaFoldDB" id="A0A366XY94"/>
<keyword evidence="3" id="KW-0500">Molybdenum</keyword>
<comment type="caution">
    <text evidence="9">The sequence shown here is derived from an EMBL/GenBank/DDBJ whole genome shotgun (WGS) entry which is preliminary data.</text>
</comment>
<comment type="cofactor">
    <cofactor evidence="1">
        <name>Mo-bis(molybdopterin guanine dinucleotide)</name>
        <dbReference type="ChEBI" id="CHEBI:60539"/>
    </cofactor>
</comment>
<evidence type="ECO:0000256" key="7">
    <source>
        <dbReference type="ARBA" id="ARBA00023014"/>
    </source>
</evidence>
<dbReference type="InterPro" id="IPR009010">
    <property type="entry name" value="Asp_de-COase-like_dom_sf"/>
</dbReference>
<dbReference type="Gene3D" id="2.40.40.20">
    <property type="match status" value="1"/>
</dbReference>
<dbReference type="OrthoDB" id="9803192at2"/>
<evidence type="ECO:0000259" key="8">
    <source>
        <dbReference type="PROSITE" id="PS51669"/>
    </source>
</evidence>
<dbReference type="EMBL" id="QOCW01000013">
    <property type="protein sequence ID" value="RBW69134.1"/>
    <property type="molecule type" value="Genomic_DNA"/>
</dbReference>
<proteinExistence type="inferred from homology"/>
<dbReference type="PROSITE" id="PS00490">
    <property type="entry name" value="MOLYBDOPTERIN_PROK_2"/>
    <property type="match status" value="1"/>
</dbReference>
<dbReference type="PANTHER" id="PTHR43742:SF6">
    <property type="entry name" value="OXIDOREDUCTASE YYAE-RELATED"/>
    <property type="match status" value="1"/>
</dbReference>
<evidence type="ECO:0000313" key="10">
    <source>
        <dbReference type="Proteomes" id="UP000253314"/>
    </source>
</evidence>
<dbReference type="SUPFAM" id="SSF53706">
    <property type="entry name" value="Formate dehydrogenase/DMSO reductase, domains 1-3"/>
    <property type="match status" value="1"/>
</dbReference>
<evidence type="ECO:0000256" key="3">
    <source>
        <dbReference type="ARBA" id="ARBA00022505"/>
    </source>
</evidence>
<dbReference type="GO" id="GO:0043546">
    <property type="term" value="F:molybdopterin cofactor binding"/>
    <property type="evidence" value="ECO:0007669"/>
    <property type="project" value="InterPro"/>
</dbReference>
<evidence type="ECO:0000256" key="4">
    <source>
        <dbReference type="ARBA" id="ARBA00022723"/>
    </source>
</evidence>
<protein>
    <submittedName>
        <fullName evidence="9">Oxidoreductase</fullName>
    </submittedName>
</protein>
<evidence type="ECO:0000256" key="5">
    <source>
        <dbReference type="ARBA" id="ARBA00023002"/>
    </source>
</evidence>
<dbReference type="InterPro" id="IPR006657">
    <property type="entry name" value="MoPterin_dinucl-bd_dom"/>
</dbReference>
<dbReference type="GO" id="GO:0016491">
    <property type="term" value="F:oxidoreductase activity"/>
    <property type="evidence" value="ECO:0007669"/>
    <property type="project" value="UniProtKB-KW"/>
</dbReference>
<reference evidence="9 10" key="1">
    <citation type="submission" date="2018-07" db="EMBL/GenBank/DDBJ databases">
        <title>Lottiidibacillus patelloidae gen. nov., sp. nov., isolated from the intestinal tract of a marine limpet and the reclassification of B. taeanensis BH030017T, B. algicola KMM 3737T and B. hwajinpoensis SW-72T as genus Lottiidibacillus.</title>
        <authorList>
            <person name="Liu R."/>
            <person name="Huang Z."/>
        </authorList>
    </citation>
    <scope>NUCLEOTIDE SEQUENCE [LARGE SCALE GENOMIC DNA]</scope>
    <source>
        <strain evidence="9 10">BH030017</strain>
    </source>
</reference>
<dbReference type="Gene3D" id="3.30.2070.10">
    <property type="entry name" value="Formate dehydrogenase/DMSO reductase"/>
    <property type="match status" value="1"/>
</dbReference>
<dbReference type="Pfam" id="PF04879">
    <property type="entry name" value="Molybdop_Fe4S4"/>
    <property type="match status" value="1"/>
</dbReference>
<sequence>MSEVKTAACPLNCWDACGFRVTIEHDQVKKIEGNPDHPITQGKICGRGRLLKERTNAGERIVYPLKRINGRLERISWDQALDEIADKMRDLKETAGTTSVMHSHDYSNSGLLKNLDQRFFNCYGGVTEVTGSLCWGAGIAAQAFDFGNAYSHAPEDIYNSRHVIIWGRNVVRTNIHLFSHLKEAKKRGISLYVIDPIHNGTAKMADQYIPIKPGMDGLLALGIMKEITRLGLESSTFINKYSHGFGDIEKLLKTISMDEVVDKTNVSRGTIEELAKVYGNGPTTTFLGLGMQRYANGGNTIRTIDALAAMSGNIGIPGGGVNYANLGVGESFNKKALTLPERKQNVRTFTRMNQAEQILSAQYPAVKLLFVTRSNPIAQVPHTSKIKEAFQSIETKVVVDQFLTDTAEMADYVLPCTTTFEEEDIYYSSMYHHFINYGPQLVSPRGEAKSDLDIWRELANRLGFGADFNYSKDEFLKMGLGKLEDIIPLEELKEIGQFKLPLASVPWHNYNFQTPSGKYEFTSLRAEEEGLDGQIKVLFPVESVEQSPELANKYPYTLLSIHPLRSNHSQHYPFIEAMQDVAVEVSMDIAKEKELKDGDSVYLFNDRGELKGKVKVLKESAPGVINVDEGQWQKFGGSVNNLTPTGESDIGVGSILYDCLVNIEKNS</sequence>
<keyword evidence="6" id="KW-0408">Iron</keyword>
<dbReference type="Proteomes" id="UP000253314">
    <property type="component" value="Unassembled WGS sequence"/>
</dbReference>
<keyword evidence="5" id="KW-0560">Oxidoreductase</keyword>
<accession>A0A366XY94</accession>
<evidence type="ECO:0000256" key="2">
    <source>
        <dbReference type="ARBA" id="ARBA00010312"/>
    </source>
</evidence>
<dbReference type="Gene3D" id="2.20.25.90">
    <property type="entry name" value="ADC-like domains"/>
    <property type="match status" value="1"/>
</dbReference>
<dbReference type="PANTHER" id="PTHR43742">
    <property type="entry name" value="TRIMETHYLAMINE-N-OXIDE REDUCTASE"/>
    <property type="match status" value="1"/>
</dbReference>
<comment type="similarity">
    <text evidence="2">Belongs to the prokaryotic molybdopterin-containing oxidoreductase family.</text>
</comment>
<keyword evidence="4" id="KW-0479">Metal-binding</keyword>
<dbReference type="Pfam" id="PF00384">
    <property type="entry name" value="Molybdopterin"/>
    <property type="match status" value="1"/>
</dbReference>
<dbReference type="Gene3D" id="3.40.228.10">
    <property type="entry name" value="Dimethylsulfoxide Reductase, domain 2"/>
    <property type="match status" value="1"/>
</dbReference>
<dbReference type="SUPFAM" id="SSF50692">
    <property type="entry name" value="ADC-like"/>
    <property type="match status" value="1"/>
</dbReference>
<dbReference type="RefSeq" id="WP_113806566.1">
    <property type="nucleotide sequence ID" value="NZ_QOCW01000013.1"/>
</dbReference>
<organism evidence="9 10">
    <name type="scientific">Bacillus taeanensis</name>
    <dbReference type="NCBI Taxonomy" id="273032"/>
    <lineage>
        <taxon>Bacteria</taxon>
        <taxon>Bacillati</taxon>
        <taxon>Bacillota</taxon>
        <taxon>Bacilli</taxon>
        <taxon>Bacillales</taxon>
        <taxon>Bacillaceae</taxon>
        <taxon>Bacillus</taxon>
    </lineage>
</organism>
<dbReference type="GO" id="GO:0051536">
    <property type="term" value="F:iron-sulfur cluster binding"/>
    <property type="evidence" value="ECO:0007669"/>
    <property type="project" value="UniProtKB-KW"/>
</dbReference>
<evidence type="ECO:0000256" key="1">
    <source>
        <dbReference type="ARBA" id="ARBA00001942"/>
    </source>
</evidence>
<dbReference type="InterPro" id="IPR006656">
    <property type="entry name" value="Mopterin_OxRdtase"/>
</dbReference>
<dbReference type="CDD" id="cd02766">
    <property type="entry name" value="MopB_3"/>
    <property type="match status" value="1"/>
</dbReference>
<gene>
    <name evidence="9" type="ORF">DS031_13340</name>
</gene>